<dbReference type="RefSeq" id="WP_100137645.1">
    <property type="nucleotide sequence ID" value="NZ_MEIS01000110.1"/>
</dbReference>
<comment type="caution">
    <text evidence="2">The sequence shown here is derived from an EMBL/GenBank/DDBJ whole genome shotgun (WGS) entry which is preliminary data.</text>
</comment>
<dbReference type="AlphaFoldDB" id="A0A2N9XXM6"/>
<feature type="compositionally biased region" description="Gly residues" evidence="1">
    <location>
        <begin position="303"/>
        <end position="314"/>
    </location>
</feature>
<dbReference type="Proteomes" id="UP000229434">
    <property type="component" value="Unassembled WGS sequence"/>
</dbReference>
<evidence type="ECO:0000256" key="1">
    <source>
        <dbReference type="SAM" id="MobiDB-lite"/>
    </source>
</evidence>
<proteinExistence type="predicted"/>
<evidence type="ECO:0000313" key="3">
    <source>
        <dbReference type="Proteomes" id="UP000229434"/>
    </source>
</evidence>
<feature type="region of interest" description="Disordered" evidence="1">
    <location>
        <begin position="288"/>
        <end position="335"/>
    </location>
</feature>
<gene>
    <name evidence="2" type="ORF">BHC49_07890</name>
</gene>
<organism evidence="2 3">
    <name type="scientific">Snodgrassella alvi</name>
    <dbReference type="NCBI Taxonomy" id="1196083"/>
    <lineage>
        <taxon>Bacteria</taxon>
        <taxon>Pseudomonadati</taxon>
        <taxon>Pseudomonadota</taxon>
        <taxon>Betaproteobacteria</taxon>
        <taxon>Neisseriales</taxon>
        <taxon>Neisseriaceae</taxon>
        <taxon>Snodgrassella</taxon>
    </lineage>
</organism>
<accession>A0A2N9XXM6</accession>
<name>A0A2N9XXM6_9NEIS</name>
<protein>
    <submittedName>
        <fullName evidence="2">Uncharacterized protein</fullName>
    </submittedName>
</protein>
<dbReference type="EMBL" id="MEIS01000110">
    <property type="protein sequence ID" value="PIT54738.1"/>
    <property type="molecule type" value="Genomic_DNA"/>
</dbReference>
<reference evidence="2 3" key="1">
    <citation type="journal article" date="2017" name="MBio">
        <title>Type VI secretion-mediated competition in the bee gut microbiome.</title>
        <authorList>
            <person name="Steele M.I."/>
            <person name="Kwong W.K."/>
            <person name="Powell J.E."/>
            <person name="Whiteley M."/>
            <person name="Moran N.A."/>
        </authorList>
    </citation>
    <scope>NUCLEOTIDE SEQUENCE [LARGE SCALE GENOMIC DNA]</scope>
    <source>
        <strain evidence="2 3">Nev3CBA3</strain>
    </source>
</reference>
<sequence>MGMLLKVYKHNGWCYVRPLGNISPHPVASFPFGRAQYQNSTAWQDKITGRYVMPKNKEMRDTFNPIHGSDEGLLVNSYKTVENEPSSSALTSSYESLLYGNALTIRVKPGQFAGFPLILCVLYGEKGDYDRDELLIIAIQDLQIVTYYRKRNAANDDVTKNQTGIYLNDNDRWSSIGLNFSSSNGFGLAGIYHKFTYHKLNIVPLKEFRYFWLFDFNTDTWVECEDEKDITPFNGGVAQAKVYSNALTYPEFDALLDEYNDNDDRGVIYIDKPSGGVLAKIYTETKEVSNGGNNNGGNPPPSGNGGSGGNGTGGNNDNKVDIGGSGDQDPLKPGTFAQINLSEINCPTIDTHVAD</sequence>
<evidence type="ECO:0000313" key="2">
    <source>
        <dbReference type="EMBL" id="PIT54738.1"/>
    </source>
</evidence>